<reference evidence="2 3" key="1">
    <citation type="journal article" date="2024" name="Int. J. Mol. Sci.">
        <title>Exploration of Alicyclobacillus spp. Genome in Search of Antibiotic Resistance.</title>
        <authorList>
            <person name="Bucka-Kolendo J."/>
            <person name="Kiousi D.E."/>
            <person name="Dekowska A."/>
            <person name="Mikolajczuk-Szczyrba A."/>
            <person name="Karadedos D.M."/>
            <person name="Michael P."/>
            <person name="Galanis A."/>
            <person name="Sokolowska B."/>
        </authorList>
    </citation>
    <scope>NUCLEOTIDE SEQUENCE [LARGE SCALE GENOMIC DNA]</scope>
    <source>
        <strain evidence="2 3">KKP 3000</strain>
    </source>
</reference>
<keyword evidence="3" id="KW-1185">Reference proteome</keyword>
<evidence type="ECO:0000313" key="2">
    <source>
        <dbReference type="EMBL" id="MFB5189608.1"/>
    </source>
</evidence>
<comment type="caution">
    <text evidence="2">The sequence shown here is derived from an EMBL/GenBank/DDBJ whole genome shotgun (WGS) entry which is preliminary data.</text>
</comment>
<evidence type="ECO:0000256" key="1">
    <source>
        <dbReference type="SAM" id="Phobius"/>
    </source>
</evidence>
<dbReference type="EMBL" id="JBDXSU010000003">
    <property type="protein sequence ID" value="MFB5189608.1"/>
    <property type="molecule type" value="Genomic_DNA"/>
</dbReference>
<accession>A0ABV5ABG3</accession>
<dbReference type="RefSeq" id="WP_275475340.1">
    <property type="nucleotide sequence ID" value="NZ_CP162940.1"/>
</dbReference>
<dbReference type="Proteomes" id="UP001579974">
    <property type="component" value="Unassembled WGS sequence"/>
</dbReference>
<keyword evidence="1" id="KW-1133">Transmembrane helix</keyword>
<gene>
    <name evidence="2" type="ORF">KKP3000_002884</name>
</gene>
<proteinExistence type="predicted"/>
<keyword evidence="1" id="KW-0472">Membrane</keyword>
<feature type="transmembrane region" description="Helical" evidence="1">
    <location>
        <begin position="45"/>
        <end position="64"/>
    </location>
</feature>
<protein>
    <submittedName>
        <fullName evidence="2">Uncharacterized protein</fullName>
    </submittedName>
</protein>
<name>A0ABV5ABG3_9BACL</name>
<evidence type="ECO:0000313" key="3">
    <source>
        <dbReference type="Proteomes" id="UP001579974"/>
    </source>
</evidence>
<sequence>MRRKVANITNSRQKAFVYTCALIGLTVYGVPRLPRLTHGLAGTFTLVWLLFVALCVGANLYFLFGADKERKRLLEQQDVASQSRDLHHEVQRLRG</sequence>
<keyword evidence="1" id="KW-0812">Transmembrane</keyword>
<organism evidence="2 3">
    <name type="scientific">Alicyclobacillus fastidiosus</name>
    <dbReference type="NCBI Taxonomy" id="392011"/>
    <lineage>
        <taxon>Bacteria</taxon>
        <taxon>Bacillati</taxon>
        <taxon>Bacillota</taxon>
        <taxon>Bacilli</taxon>
        <taxon>Bacillales</taxon>
        <taxon>Alicyclobacillaceae</taxon>
        <taxon>Alicyclobacillus</taxon>
    </lineage>
</organism>